<evidence type="ECO:0000313" key="11">
    <source>
        <dbReference type="EMBL" id="EEC14212.1"/>
    </source>
</evidence>
<dbReference type="OrthoDB" id="10023328at2759"/>
<evidence type="ECO:0000256" key="6">
    <source>
        <dbReference type="ARBA" id="ARBA00023002"/>
    </source>
</evidence>
<dbReference type="VEuPathDB" id="VectorBase:ISCP_030714"/>
<dbReference type="STRING" id="6945.B7Q5U0"/>
<keyword evidence="14" id="KW-1267">Proteomics identification</keyword>
<feature type="domain" description="ParB-like N-terminal" evidence="10">
    <location>
        <begin position="24"/>
        <end position="81"/>
    </location>
</feature>
<dbReference type="InterPro" id="IPR003115">
    <property type="entry name" value="ParB_N"/>
</dbReference>
<evidence type="ECO:0000256" key="7">
    <source>
        <dbReference type="ARBA" id="ARBA00023157"/>
    </source>
</evidence>
<evidence type="ECO:0007829" key="14">
    <source>
        <dbReference type="PeptideAtlas" id="B7Q5U0"/>
    </source>
</evidence>
<dbReference type="InterPro" id="IPR036086">
    <property type="entry name" value="ParB/Sulfiredoxin_sf"/>
</dbReference>
<dbReference type="InParanoid" id="B7Q5U0"/>
<sequence length="89" mass="9613">MMLSKSAKLELGRPASGEMANPATKDQVPPIDLLWVKGSQGGNYYYSFGGNHRLEAHYRMGCTTIRAKLIQATPLALASYLGGSTPDLK</sequence>
<dbReference type="GO" id="GO:0034599">
    <property type="term" value="P:cellular response to oxidative stress"/>
    <property type="evidence" value="ECO:0000318"/>
    <property type="project" value="GO_Central"/>
</dbReference>
<dbReference type="InterPro" id="IPR016692">
    <property type="entry name" value="Sulfiredoxin"/>
</dbReference>
<dbReference type="EC" id="1.8.98.2" evidence="2"/>
<comment type="catalytic activity">
    <reaction evidence="8">
        <text>S-hydroxy-S-oxy-L-cysteinyl-[peroxiredoxin] + [protein]-dithiol + ATP = S-hydroxy-L-cysteinyl-[peroxiredoxin] + [protein]-disulfide + ADP + phosphate</text>
        <dbReference type="Rhea" id="RHEA:17545"/>
        <dbReference type="Rhea" id="RHEA-COMP:10593"/>
        <dbReference type="Rhea" id="RHEA-COMP:10594"/>
        <dbReference type="Rhea" id="RHEA-COMP:13681"/>
        <dbReference type="Rhea" id="RHEA-COMP:17976"/>
        <dbReference type="ChEBI" id="CHEBI:29950"/>
        <dbReference type="ChEBI" id="CHEBI:30616"/>
        <dbReference type="ChEBI" id="CHEBI:43474"/>
        <dbReference type="ChEBI" id="CHEBI:50058"/>
        <dbReference type="ChEBI" id="CHEBI:61973"/>
        <dbReference type="ChEBI" id="CHEBI:61974"/>
        <dbReference type="ChEBI" id="CHEBI:456216"/>
        <dbReference type="EC" id="1.8.98.2"/>
    </reaction>
</comment>
<reference evidence="12" key="2">
    <citation type="submission" date="2020-05" db="UniProtKB">
        <authorList>
            <consortium name="EnsemblMetazoa"/>
        </authorList>
    </citation>
    <scope>IDENTIFICATION</scope>
    <source>
        <strain evidence="12">wikel</strain>
    </source>
</reference>
<evidence type="ECO:0000256" key="1">
    <source>
        <dbReference type="ARBA" id="ARBA00009609"/>
    </source>
</evidence>
<name>B7Q5U0_IXOSC</name>
<dbReference type="GO" id="GO:0005737">
    <property type="term" value="C:cytoplasm"/>
    <property type="evidence" value="ECO:0000318"/>
    <property type="project" value="GO_Central"/>
</dbReference>
<protein>
    <recommendedName>
        <fullName evidence="2">sulfiredoxin</fullName>
        <ecNumber evidence="2">1.8.98.2</ecNumber>
    </recommendedName>
</protein>
<dbReference type="Gene3D" id="3.90.1530.10">
    <property type="entry name" value="Conserved hypothetical protein from pyrococcus furiosus pfu- 392566-001, ParB domain"/>
    <property type="match status" value="1"/>
</dbReference>
<dbReference type="CDD" id="cd16395">
    <property type="entry name" value="Srx"/>
    <property type="match status" value="1"/>
</dbReference>
<feature type="region of interest" description="Disordered" evidence="9">
    <location>
        <begin position="1"/>
        <end position="24"/>
    </location>
</feature>
<reference evidence="11 13" key="1">
    <citation type="submission" date="2008-03" db="EMBL/GenBank/DDBJ databases">
        <title>Annotation of Ixodes scapularis.</title>
        <authorList>
            <consortium name="Ixodes scapularis Genome Project Consortium"/>
            <person name="Caler E."/>
            <person name="Hannick L.I."/>
            <person name="Bidwell S."/>
            <person name="Joardar V."/>
            <person name="Thiagarajan M."/>
            <person name="Amedeo P."/>
            <person name="Galinsky K.J."/>
            <person name="Schobel S."/>
            <person name="Inman J."/>
            <person name="Hostetler J."/>
            <person name="Miller J."/>
            <person name="Hammond M."/>
            <person name="Megy K."/>
            <person name="Lawson D."/>
            <person name="Kodira C."/>
            <person name="Sutton G."/>
            <person name="Meyer J."/>
            <person name="Hill C.A."/>
            <person name="Birren B."/>
            <person name="Nene V."/>
            <person name="Collins F."/>
            <person name="Alarcon-Chaidez F."/>
            <person name="Wikel S."/>
            <person name="Strausberg R."/>
        </authorList>
    </citation>
    <scope>NUCLEOTIDE SEQUENCE [LARGE SCALE GENOMIC DNA]</scope>
    <source>
        <strain evidence="13">Wikel</strain>
        <strain evidence="11">Wikel colony</strain>
    </source>
</reference>
<evidence type="ECO:0000256" key="2">
    <source>
        <dbReference type="ARBA" id="ARBA00013055"/>
    </source>
</evidence>
<keyword evidence="5" id="KW-0049">Antioxidant</keyword>
<organism>
    <name type="scientific">Ixodes scapularis</name>
    <name type="common">Black-legged tick</name>
    <name type="synonym">Deer tick</name>
    <dbReference type="NCBI Taxonomy" id="6945"/>
    <lineage>
        <taxon>Eukaryota</taxon>
        <taxon>Metazoa</taxon>
        <taxon>Ecdysozoa</taxon>
        <taxon>Arthropoda</taxon>
        <taxon>Chelicerata</taxon>
        <taxon>Arachnida</taxon>
        <taxon>Acari</taxon>
        <taxon>Parasitiformes</taxon>
        <taxon>Ixodida</taxon>
        <taxon>Ixodoidea</taxon>
        <taxon>Ixodidae</taxon>
        <taxon>Ixodinae</taxon>
        <taxon>Ixodes</taxon>
    </lineage>
</organism>
<dbReference type="EMBL" id="ABJB010718618">
    <property type="status" value="NOT_ANNOTATED_CDS"/>
    <property type="molecule type" value="Genomic_DNA"/>
</dbReference>
<evidence type="ECO:0000259" key="10">
    <source>
        <dbReference type="Pfam" id="PF02195"/>
    </source>
</evidence>
<dbReference type="PANTHER" id="PTHR21348">
    <property type="match status" value="1"/>
</dbReference>
<dbReference type="EnsemblMetazoa" id="ISCW011176-RA">
    <property type="protein sequence ID" value="ISCW011176-PA"/>
    <property type="gene ID" value="ISCW011176"/>
</dbReference>
<evidence type="ECO:0000313" key="13">
    <source>
        <dbReference type="Proteomes" id="UP000001555"/>
    </source>
</evidence>
<keyword evidence="3" id="KW-0547">Nucleotide-binding</keyword>
<evidence type="ECO:0000256" key="4">
    <source>
        <dbReference type="ARBA" id="ARBA00022840"/>
    </source>
</evidence>
<dbReference type="HOGENOM" id="CLU_124532_0_1_1"/>
<keyword evidence="7" id="KW-1015">Disulfide bond</keyword>
<evidence type="ECO:0000256" key="8">
    <source>
        <dbReference type="ARBA" id="ARBA00047514"/>
    </source>
</evidence>
<dbReference type="Proteomes" id="UP000001555">
    <property type="component" value="Unassembled WGS sequence"/>
</dbReference>
<keyword evidence="6 11" id="KW-0560">Oxidoreductase</keyword>
<comment type="similarity">
    <text evidence="1">Belongs to the sulfiredoxin family.</text>
</comment>
<gene>
    <name evidence="11" type="ORF">IscW_ISCW011176</name>
</gene>
<dbReference type="PaxDb" id="6945-B7Q5U0"/>
<dbReference type="AlphaFoldDB" id="B7Q5U0"/>
<dbReference type="GO" id="GO:0032542">
    <property type="term" value="F:sulfiredoxin activity"/>
    <property type="evidence" value="ECO:0000318"/>
    <property type="project" value="GO_Central"/>
</dbReference>
<evidence type="ECO:0000313" key="12">
    <source>
        <dbReference type="EnsemblMetazoa" id="ISCW011176-PA"/>
    </source>
</evidence>
<dbReference type="VEuPathDB" id="VectorBase:ISCW011176"/>
<evidence type="ECO:0000256" key="5">
    <source>
        <dbReference type="ARBA" id="ARBA00022862"/>
    </source>
</evidence>
<accession>B7Q5U0</accession>
<proteinExistence type="evidence at protein level"/>
<dbReference type="PANTHER" id="PTHR21348:SF2">
    <property type="entry name" value="SULFIREDOXIN-1"/>
    <property type="match status" value="1"/>
</dbReference>
<evidence type="ECO:0000256" key="3">
    <source>
        <dbReference type="ARBA" id="ARBA00022741"/>
    </source>
</evidence>
<dbReference type="SUPFAM" id="SSF110849">
    <property type="entry name" value="ParB/Sulfiredoxin"/>
    <property type="match status" value="1"/>
</dbReference>
<dbReference type="EMBL" id="DS863261">
    <property type="protein sequence ID" value="EEC14212.1"/>
    <property type="molecule type" value="Genomic_DNA"/>
</dbReference>
<dbReference type="Pfam" id="PF02195">
    <property type="entry name" value="ParB_N"/>
    <property type="match status" value="1"/>
</dbReference>
<evidence type="ECO:0000256" key="9">
    <source>
        <dbReference type="SAM" id="MobiDB-lite"/>
    </source>
</evidence>
<keyword evidence="13" id="KW-1185">Reference proteome</keyword>
<keyword evidence="4" id="KW-0067">ATP-binding</keyword>